<dbReference type="Proteomes" id="UP000193719">
    <property type="component" value="Unassembled WGS sequence"/>
</dbReference>
<dbReference type="AlphaFoldDB" id="A0A1Y1VKE0"/>
<feature type="non-terminal residue" evidence="13">
    <location>
        <position position="1"/>
    </location>
</feature>
<evidence type="ECO:0000256" key="3">
    <source>
        <dbReference type="ARBA" id="ARBA00022723"/>
    </source>
</evidence>
<name>A0A1Y1VKE0_9FUNG</name>
<dbReference type="Pfam" id="PF20645">
    <property type="entry name" value="Rrn7_cyclin_C"/>
    <property type="match status" value="1"/>
</dbReference>
<feature type="domain" description="Rrn7/TAF1B C-terminal cyclin" evidence="12">
    <location>
        <begin position="160"/>
        <end position="253"/>
    </location>
</feature>
<evidence type="ECO:0000256" key="10">
    <source>
        <dbReference type="SAM" id="Phobius"/>
    </source>
</evidence>
<keyword evidence="3" id="KW-0479">Metal-binding</keyword>
<feature type="transmembrane region" description="Helical" evidence="10">
    <location>
        <begin position="97"/>
        <end position="115"/>
    </location>
</feature>
<evidence type="ECO:0000256" key="9">
    <source>
        <dbReference type="ARBA" id="ARBA00023242"/>
    </source>
</evidence>
<evidence type="ECO:0000259" key="11">
    <source>
        <dbReference type="Pfam" id="PF20644"/>
    </source>
</evidence>
<dbReference type="InterPro" id="IPR033599">
    <property type="entry name" value="TAF1B/Rrn7"/>
</dbReference>
<sequence>KINYKYEAFQFILKAQVKVLILEKHFPKEYANVIKSLWILFINSNSSNNEELLIDISKRENEEWAKLRKEPFFQKYENAFFNEFIKDNRTISMNDSIIMKYLIVILYLGCIWLRMPILVSDFNYWLCHEEIPFSTAIYCVPESILRKITKLDHLLFKPRSYPTCEWIERKSCEIASFFRKKYHVIFPEVNVPLVLFRYTNCLALPPEMYLIIMRYIKLAKLEFTISKEKSPYIILLAVIIFCIKLVYGLDGVKR</sequence>
<dbReference type="InterPro" id="IPR048538">
    <property type="entry name" value="Rrn7_cyclin_C"/>
</dbReference>
<organism evidence="13 14">
    <name type="scientific">Piromyces finnis</name>
    <dbReference type="NCBI Taxonomy" id="1754191"/>
    <lineage>
        <taxon>Eukaryota</taxon>
        <taxon>Fungi</taxon>
        <taxon>Fungi incertae sedis</taxon>
        <taxon>Chytridiomycota</taxon>
        <taxon>Chytridiomycota incertae sedis</taxon>
        <taxon>Neocallimastigomycetes</taxon>
        <taxon>Neocallimastigales</taxon>
        <taxon>Neocallimastigaceae</taxon>
        <taxon>Piromyces</taxon>
    </lineage>
</organism>
<keyword evidence="8" id="KW-0804">Transcription</keyword>
<feature type="domain" description="Rrn7/TAF1B N-terminal cyclin" evidence="11">
    <location>
        <begin position="9"/>
        <end position="141"/>
    </location>
</feature>
<comment type="subcellular location">
    <subcellularLocation>
        <location evidence="1">Nucleus</location>
        <location evidence="1">Nucleolus</location>
    </subcellularLocation>
</comment>
<dbReference type="GO" id="GO:0008270">
    <property type="term" value="F:zinc ion binding"/>
    <property type="evidence" value="ECO:0007669"/>
    <property type="project" value="UniProtKB-KW"/>
</dbReference>
<evidence type="ECO:0000256" key="5">
    <source>
        <dbReference type="ARBA" id="ARBA00022833"/>
    </source>
</evidence>
<evidence type="ECO:0000313" key="13">
    <source>
        <dbReference type="EMBL" id="ORX57848.1"/>
    </source>
</evidence>
<dbReference type="PANTHER" id="PTHR31576:SF2">
    <property type="entry name" value="TATA BOX-BINDING PROTEIN-ASSOCIATED FACTOR RNA POLYMERASE I SUBUNIT B"/>
    <property type="match status" value="1"/>
</dbReference>
<comment type="caution">
    <text evidence="13">The sequence shown here is derived from an EMBL/GenBank/DDBJ whole genome shotgun (WGS) entry which is preliminary data.</text>
</comment>
<keyword evidence="5" id="KW-0862">Zinc</keyword>
<proteinExistence type="inferred from homology"/>
<evidence type="ECO:0000256" key="2">
    <source>
        <dbReference type="ARBA" id="ARBA00006899"/>
    </source>
</evidence>
<reference evidence="13 14" key="1">
    <citation type="submission" date="2016-08" db="EMBL/GenBank/DDBJ databases">
        <title>Genomes of anaerobic fungi encode conserved fungal cellulosomes for biomass hydrolysis.</title>
        <authorList>
            <consortium name="DOE Joint Genome Institute"/>
            <person name="Haitjema C.H."/>
            <person name="Gilmore S.P."/>
            <person name="Henske J.K."/>
            <person name="Solomon K.V."/>
            <person name="De Groot R."/>
            <person name="Kuo A."/>
            <person name="Mondo S.J."/>
            <person name="Salamov A.A."/>
            <person name="Labutti K."/>
            <person name="Zhao Z."/>
            <person name="Chiniquy J."/>
            <person name="Barry K."/>
            <person name="Brewer H.M."/>
            <person name="Purvine S.O."/>
            <person name="Wright A.T."/>
            <person name="Boxma B."/>
            <person name="Van Alen T."/>
            <person name="Hackstein J.H."/>
            <person name="Baker S.E."/>
            <person name="Grigoriev I.V."/>
            <person name="O'Malley M.A."/>
        </authorList>
    </citation>
    <scope>NUCLEOTIDE SEQUENCE [LARGE SCALE GENOMIC DNA]</scope>
    <source>
        <strain evidence="14">finn</strain>
    </source>
</reference>
<keyword evidence="14" id="KW-1185">Reference proteome</keyword>
<keyword evidence="10" id="KW-0472">Membrane</keyword>
<evidence type="ECO:0000259" key="12">
    <source>
        <dbReference type="Pfam" id="PF20645"/>
    </source>
</evidence>
<dbReference type="PANTHER" id="PTHR31576">
    <property type="entry name" value="TATA BOX-BINDING PROTEIN-ASSOCIATED FACTOR RNA POLYMERASE I SUBUNIT B"/>
    <property type="match status" value="1"/>
</dbReference>
<evidence type="ECO:0000256" key="6">
    <source>
        <dbReference type="ARBA" id="ARBA00023015"/>
    </source>
</evidence>
<feature type="transmembrane region" description="Helical" evidence="10">
    <location>
        <begin position="232"/>
        <end position="249"/>
    </location>
</feature>
<comment type="similarity">
    <text evidence="2">Belongs to the RRN7/TAF1B family.</text>
</comment>
<keyword evidence="7" id="KW-0238">DNA-binding</keyword>
<evidence type="ECO:0000256" key="7">
    <source>
        <dbReference type="ARBA" id="ARBA00023125"/>
    </source>
</evidence>
<evidence type="ECO:0000256" key="4">
    <source>
        <dbReference type="ARBA" id="ARBA00022771"/>
    </source>
</evidence>
<dbReference type="Pfam" id="PF20644">
    <property type="entry name" value="Rrn7_cyclin_N"/>
    <property type="match status" value="1"/>
</dbReference>
<evidence type="ECO:0000256" key="8">
    <source>
        <dbReference type="ARBA" id="ARBA00023163"/>
    </source>
</evidence>
<accession>A0A1Y1VKE0</accession>
<evidence type="ECO:0000313" key="14">
    <source>
        <dbReference type="Proteomes" id="UP000193719"/>
    </source>
</evidence>
<protein>
    <submittedName>
        <fullName evidence="13">Uncharacterized protein</fullName>
    </submittedName>
</protein>
<keyword evidence="6" id="KW-0805">Transcription regulation</keyword>
<keyword evidence="4" id="KW-0863">Zinc-finger</keyword>
<dbReference type="GO" id="GO:0042790">
    <property type="term" value="P:nucleolar large rRNA transcription by RNA polymerase I"/>
    <property type="evidence" value="ECO:0007669"/>
    <property type="project" value="TreeGrafter"/>
</dbReference>
<dbReference type="GO" id="GO:0070860">
    <property type="term" value="C:RNA polymerase I core factor complex"/>
    <property type="evidence" value="ECO:0007669"/>
    <property type="project" value="InterPro"/>
</dbReference>
<dbReference type="InterPro" id="IPR048540">
    <property type="entry name" value="Rrn7_cyclin_N"/>
</dbReference>
<evidence type="ECO:0000256" key="1">
    <source>
        <dbReference type="ARBA" id="ARBA00004604"/>
    </source>
</evidence>
<dbReference type="EMBL" id="MCFH01000005">
    <property type="protein sequence ID" value="ORX57848.1"/>
    <property type="molecule type" value="Genomic_DNA"/>
</dbReference>
<gene>
    <name evidence="13" type="ORF">BCR36DRAFT_277741</name>
</gene>
<keyword evidence="10" id="KW-1133">Transmembrane helix</keyword>
<dbReference type="GO" id="GO:0001164">
    <property type="term" value="F:RNA polymerase I core promoter sequence-specific DNA binding"/>
    <property type="evidence" value="ECO:0007669"/>
    <property type="project" value="InterPro"/>
</dbReference>
<reference evidence="13 14" key="2">
    <citation type="submission" date="2016-08" db="EMBL/GenBank/DDBJ databases">
        <title>Pervasive Adenine N6-methylation of Active Genes in Fungi.</title>
        <authorList>
            <consortium name="DOE Joint Genome Institute"/>
            <person name="Mondo S.J."/>
            <person name="Dannebaum R.O."/>
            <person name="Kuo R.C."/>
            <person name="Labutti K."/>
            <person name="Haridas S."/>
            <person name="Kuo A."/>
            <person name="Salamov A."/>
            <person name="Ahrendt S.R."/>
            <person name="Lipzen A."/>
            <person name="Sullivan W."/>
            <person name="Andreopoulos W.B."/>
            <person name="Clum A."/>
            <person name="Lindquist E."/>
            <person name="Daum C."/>
            <person name="Ramamoorthy G.K."/>
            <person name="Gryganskyi A."/>
            <person name="Culley D."/>
            <person name="Magnuson J.K."/>
            <person name="James T.Y."/>
            <person name="O'Malley M.A."/>
            <person name="Stajich J.E."/>
            <person name="Spatafora J.W."/>
            <person name="Visel A."/>
            <person name="Grigoriev I.V."/>
        </authorList>
    </citation>
    <scope>NUCLEOTIDE SEQUENCE [LARGE SCALE GENOMIC DNA]</scope>
    <source>
        <strain evidence="14">finn</strain>
    </source>
</reference>
<keyword evidence="10" id="KW-0812">Transmembrane</keyword>
<dbReference type="OrthoDB" id="2150404at2759"/>
<keyword evidence="9" id="KW-0539">Nucleus</keyword>
<dbReference type="STRING" id="1754191.A0A1Y1VKE0"/>